<reference evidence="1 2" key="1">
    <citation type="journal article" date="2023" name="Int. J. Mol. Sci.">
        <title>De Novo Assembly and Annotation of 11 Diverse Shrub Willow (Salix) Genomes Reveals Novel Gene Organization in Sex-Linked Regions.</title>
        <authorList>
            <person name="Hyden B."/>
            <person name="Feng K."/>
            <person name="Yates T.B."/>
            <person name="Jawdy S."/>
            <person name="Cereghino C."/>
            <person name="Smart L.B."/>
            <person name="Muchero W."/>
        </authorList>
    </citation>
    <scope>NUCLEOTIDE SEQUENCE [LARGE SCALE GENOMIC DNA]</scope>
    <source>
        <tissue evidence="1">Shoot tip</tissue>
    </source>
</reference>
<sequence>MMMGGDTAMAAARIDRKPSIEFEPRTLTMDQIQFAREAALYVMNTRSMEAALSVFTEGLEPVVGTVARRNGSAVNWMEMMSEEEQYFGK</sequence>
<dbReference type="PANTHER" id="PTHR34808">
    <property type="entry name" value="EXPRESSED PROTEIN"/>
    <property type="match status" value="1"/>
</dbReference>
<gene>
    <name evidence="1" type="ORF">OIU84_029395</name>
</gene>
<evidence type="ECO:0000313" key="2">
    <source>
        <dbReference type="Proteomes" id="UP001162972"/>
    </source>
</evidence>
<accession>A0AAD6K992</accession>
<dbReference type="PANTHER" id="PTHR34808:SF2">
    <property type="entry name" value="EXPRESSED PROTEIN"/>
    <property type="match status" value="1"/>
</dbReference>
<dbReference type="Proteomes" id="UP001162972">
    <property type="component" value="Chromosome 7"/>
</dbReference>
<dbReference type="EMBL" id="JAPFFJ010000009">
    <property type="protein sequence ID" value="KAJ6419274.1"/>
    <property type="molecule type" value="Genomic_DNA"/>
</dbReference>
<evidence type="ECO:0000313" key="1">
    <source>
        <dbReference type="EMBL" id="KAJ6419274.1"/>
    </source>
</evidence>
<keyword evidence="2" id="KW-1185">Reference proteome</keyword>
<comment type="caution">
    <text evidence="1">The sequence shown here is derived from an EMBL/GenBank/DDBJ whole genome shotgun (WGS) entry which is preliminary data.</text>
</comment>
<protein>
    <submittedName>
        <fullName evidence="1">Uncharacterized protein</fullName>
    </submittedName>
</protein>
<name>A0AAD6K992_9ROSI</name>
<proteinExistence type="predicted"/>
<dbReference type="AlphaFoldDB" id="A0AAD6K992"/>
<organism evidence="1 2">
    <name type="scientific">Salix udensis</name>
    <dbReference type="NCBI Taxonomy" id="889485"/>
    <lineage>
        <taxon>Eukaryota</taxon>
        <taxon>Viridiplantae</taxon>
        <taxon>Streptophyta</taxon>
        <taxon>Embryophyta</taxon>
        <taxon>Tracheophyta</taxon>
        <taxon>Spermatophyta</taxon>
        <taxon>Magnoliopsida</taxon>
        <taxon>eudicotyledons</taxon>
        <taxon>Gunneridae</taxon>
        <taxon>Pentapetalae</taxon>
        <taxon>rosids</taxon>
        <taxon>fabids</taxon>
        <taxon>Malpighiales</taxon>
        <taxon>Salicaceae</taxon>
        <taxon>Saliceae</taxon>
        <taxon>Salix</taxon>
    </lineage>
</organism>